<proteinExistence type="predicted"/>
<reference evidence="1 2" key="1">
    <citation type="submission" date="2016-10" db="EMBL/GenBank/DDBJ databases">
        <authorList>
            <person name="de Groot N.N."/>
        </authorList>
    </citation>
    <scope>NUCLEOTIDE SEQUENCE [LARGE SCALE GENOMIC DNA]</scope>
    <source>
        <strain evidence="1 2">DSM 19981</strain>
    </source>
</reference>
<dbReference type="Gene3D" id="1.25.40.10">
    <property type="entry name" value="Tetratricopeptide repeat domain"/>
    <property type="match status" value="1"/>
</dbReference>
<sequence>MTLSKEDAPPLASDEILEASRALLRDGRRDEALDLLEEGCRRFPGAMADGVPVFGQAFVQAVLEAWEAGPQITRRRLALQARLVGLIDGHPALVLPRFQWLDYILRTSRPFGPVVRTHLWNRAVVDPAVPFPQLLRLVSFAFHARATETLRLAVPRLRQLLARRLARHGAEDVPAWCQAGDIHLLADEPVEAEACYRTALDQDPACARAVVGLACAALARDATELACTLAERAADMLREAGEAEAAAAIDGAVLLWSRRMAVAPPASLEVVFFCHVSGKLNRNAHLGAPGLGLLEGAVRSLRQAMPLPDGVPMTVFYDHRDTAMNRAFLANLMRFCEEEGLGLVINTEHGLRRQWLHAFGRGDADVVMVVEQDHDFIPPCPSPAEILDLFARRPDLNQLRLNRRANIATGFDALLVQGARDRADGVTFTARFSNTPQFLRRDFYAGLVLPRIDHDIGNDGRNQGAGGVEDNINPWLRRLEGVIGVVAPMRLAGLAIWGHPGDPARCAHMGV</sequence>
<gene>
    <name evidence="1" type="ORF">SAMN02745775_103101</name>
</gene>
<dbReference type="InterPro" id="IPR011990">
    <property type="entry name" value="TPR-like_helical_dom_sf"/>
</dbReference>
<keyword evidence="2" id="KW-1185">Reference proteome</keyword>
<dbReference type="SUPFAM" id="SSF48452">
    <property type="entry name" value="TPR-like"/>
    <property type="match status" value="1"/>
</dbReference>
<accession>A0A1I4A319</accession>
<name>A0A1I4A319_9PROT</name>
<evidence type="ECO:0000313" key="2">
    <source>
        <dbReference type="Proteomes" id="UP000199473"/>
    </source>
</evidence>
<dbReference type="EMBL" id="FOSQ01000003">
    <property type="protein sequence ID" value="SFK50723.1"/>
    <property type="molecule type" value="Genomic_DNA"/>
</dbReference>
<evidence type="ECO:0008006" key="3">
    <source>
        <dbReference type="Google" id="ProtNLM"/>
    </source>
</evidence>
<protein>
    <recommendedName>
        <fullName evidence="3">Tetratricopeptide repeat-containing protein</fullName>
    </recommendedName>
</protein>
<organism evidence="1 2">
    <name type="scientific">Falsiroseomonas stagni DSM 19981</name>
    <dbReference type="NCBI Taxonomy" id="1123062"/>
    <lineage>
        <taxon>Bacteria</taxon>
        <taxon>Pseudomonadati</taxon>
        <taxon>Pseudomonadota</taxon>
        <taxon>Alphaproteobacteria</taxon>
        <taxon>Acetobacterales</taxon>
        <taxon>Roseomonadaceae</taxon>
        <taxon>Falsiroseomonas</taxon>
    </lineage>
</organism>
<evidence type="ECO:0000313" key="1">
    <source>
        <dbReference type="EMBL" id="SFK50723.1"/>
    </source>
</evidence>
<dbReference type="Proteomes" id="UP000199473">
    <property type="component" value="Unassembled WGS sequence"/>
</dbReference>
<dbReference type="AlphaFoldDB" id="A0A1I4A319"/>